<dbReference type="AlphaFoldDB" id="A0A2S5G9L1"/>
<dbReference type="EMBL" id="PREZ01000005">
    <property type="protein sequence ID" value="PPA69678.1"/>
    <property type="molecule type" value="Genomic_DNA"/>
</dbReference>
<evidence type="ECO:0008006" key="3">
    <source>
        <dbReference type="Google" id="ProtNLM"/>
    </source>
</evidence>
<dbReference type="RefSeq" id="WP_104058670.1">
    <property type="nucleotide sequence ID" value="NZ_PREZ01000005.1"/>
</dbReference>
<comment type="caution">
    <text evidence="1">The sequence shown here is derived from an EMBL/GenBank/DDBJ whole genome shotgun (WGS) entry which is preliminary data.</text>
</comment>
<organism evidence="1 2">
    <name type="scientific">Jeotgalibacillus proteolyticus</name>
    <dbReference type="NCBI Taxonomy" id="2082395"/>
    <lineage>
        <taxon>Bacteria</taxon>
        <taxon>Bacillati</taxon>
        <taxon>Bacillota</taxon>
        <taxon>Bacilli</taxon>
        <taxon>Bacillales</taxon>
        <taxon>Caryophanaceae</taxon>
        <taxon>Jeotgalibacillus</taxon>
    </lineage>
</organism>
<dbReference type="InterPro" id="IPR008930">
    <property type="entry name" value="Terpenoid_cyclase/PrenylTrfase"/>
</dbReference>
<dbReference type="Gene3D" id="1.50.10.20">
    <property type="match status" value="1"/>
</dbReference>
<evidence type="ECO:0000313" key="2">
    <source>
        <dbReference type="Proteomes" id="UP000239047"/>
    </source>
</evidence>
<name>A0A2S5G9L1_9BACL</name>
<accession>A0A2S5G9L1</accession>
<keyword evidence="2" id="KW-1185">Reference proteome</keyword>
<gene>
    <name evidence="1" type="ORF">C4B60_14135</name>
</gene>
<evidence type="ECO:0000313" key="1">
    <source>
        <dbReference type="EMBL" id="PPA69678.1"/>
    </source>
</evidence>
<dbReference type="SUPFAM" id="SSF48239">
    <property type="entry name" value="Terpenoid cyclases/Protein prenyltransferases"/>
    <property type="match status" value="1"/>
</dbReference>
<protein>
    <recommendedName>
        <fullName evidence="3">Prenyltransferase</fullName>
    </recommendedName>
</protein>
<sequence length="306" mass="35854">MNILSKHLSKNQIIAINLFIQREARPVDRAFHLFRQGEASYEEVVRCLELYQNQDGGFGHALEPDSRLIDSSVLNTTVALQYLTQLPIKEDHPMIQRALSYLIKHFDETHQRWPIVPVTINHVPRAPWWNVNEETGETGFEKTPGNPAAEILGYFQYYREAVPADLIEKTEALVMQRFDEIQDEWDMHEVQCYYRLAQLTDQEEIKTRILSKMEQSLHDIFALSKEEWSSYGLQPISLIQQTDSPFYPELEEVVEENAHYLAEQLTSDGCFEPSWEWGQYPIEWEQAKKEWCSFLTVMACHPPKVY</sequence>
<reference evidence="1 2" key="1">
    <citation type="submission" date="2018-02" db="EMBL/GenBank/DDBJ databases">
        <title>Jeotgalibacillus proteolyticum sp. nov. a protease producing bacterium isolated from ocean sediments of Laizhou Bay.</title>
        <authorList>
            <person name="Li Y."/>
        </authorList>
    </citation>
    <scope>NUCLEOTIDE SEQUENCE [LARGE SCALE GENOMIC DNA]</scope>
    <source>
        <strain evidence="1 2">22-7</strain>
    </source>
</reference>
<dbReference type="OrthoDB" id="3286086at2"/>
<proteinExistence type="predicted"/>
<dbReference type="Proteomes" id="UP000239047">
    <property type="component" value="Unassembled WGS sequence"/>
</dbReference>